<protein>
    <submittedName>
        <fullName evidence="3">Putative adhesin</fullName>
    </submittedName>
</protein>
<gene>
    <name evidence="3" type="ORF">EDC91_11878</name>
</gene>
<evidence type="ECO:0000256" key="1">
    <source>
        <dbReference type="SAM" id="SignalP"/>
    </source>
</evidence>
<reference evidence="3 4" key="1">
    <citation type="submission" date="2019-03" db="EMBL/GenBank/DDBJ databases">
        <title>Freshwater and sediment microbial communities from various areas in North America, analyzing microbe dynamics in response to fracking.</title>
        <authorList>
            <person name="Lamendella R."/>
        </authorList>
    </citation>
    <scope>NUCLEOTIDE SEQUENCE [LARGE SCALE GENOMIC DNA]</scope>
    <source>
        <strain evidence="3 4">74A</strain>
    </source>
</reference>
<evidence type="ECO:0000313" key="4">
    <source>
        <dbReference type="Proteomes" id="UP000294832"/>
    </source>
</evidence>
<evidence type="ECO:0000259" key="2">
    <source>
        <dbReference type="Pfam" id="PF13349"/>
    </source>
</evidence>
<keyword evidence="4" id="KW-1185">Reference proteome</keyword>
<accession>A0A4R2FJG6</accession>
<sequence length="315" mass="33634">MKQSYVALTLLTFAMFISPWGLAAEQVDKSAQLAPGSKLDIRIQRGDVKVHGWDKAEVAIKGSLDDLSQGLIFAQYGGSFVIEDKMPISYSSHEEKGSDLQIYLPTKVIVKMKGVSTNYALDSINGEVTTGNISGDINSNALQGELTVKTVSGNITVRNNSGNIRLETVSGDIKDDGSSGTISYRLVSGDLTADSQASKIAADLVSGSAKLQLQQVDSLNLRSVSGDLTVRLKSLETKAQLDSVNADIDLIFDGMPDAEFNINGGPGGKIHNELTDAKPVTTKYMRSEVLKFQTGSGKADVNITTISGDIKVKQQ</sequence>
<feature type="chain" id="PRO_5020391285" evidence="1">
    <location>
        <begin position="24"/>
        <end position="315"/>
    </location>
</feature>
<keyword evidence="1" id="KW-0732">Signal</keyword>
<dbReference type="AlphaFoldDB" id="A0A4R2FJG6"/>
<dbReference type="Proteomes" id="UP000294832">
    <property type="component" value="Unassembled WGS sequence"/>
</dbReference>
<feature type="signal peptide" evidence="1">
    <location>
        <begin position="1"/>
        <end position="23"/>
    </location>
</feature>
<name>A0A4R2FJG6_9GAMM</name>
<comment type="caution">
    <text evidence="3">The sequence shown here is derived from an EMBL/GenBank/DDBJ whole genome shotgun (WGS) entry which is preliminary data.</text>
</comment>
<evidence type="ECO:0000313" key="3">
    <source>
        <dbReference type="EMBL" id="TCN82610.1"/>
    </source>
</evidence>
<proteinExistence type="predicted"/>
<dbReference type="OrthoDB" id="6194490at2"/>
<organism evidence="3 4">
    <name type="scientific">Shewanella fodinae</name>
    <dbReference type="NCBI Taxonomy" id="552357"/>
    <lineage>
        <taxon>Bacteria</taxon>
        <taxon>Pseudomonadati</taxon>
        <taxon>Pseudomonadota</taxon>
        <taxon>Gammaproteobacteria</taxon>
        <taxon>Alteromonadales</taxon>
        <taxon>Shewanellaceae</taxon>
        <taxon>Shewanella</taxon>
    </lineage>
</organism>
<dbReference type="RefSeq" id="WP_133039444.1">
    <property type="nucleotide sequence ID" value="NZ_SLWF01000018.1"/>
</dbReference>
<dbReference type="Pfam" id="PF13349">
    <property type="entry name" value="DUF4097"/>
    <property type="match status" value="1"/>
</dbReference>
<dbReference type="InterPro" id="IPR025164">
    <property type="entry name" value="Toastrack_DUF4097"/>
</dbReference>
<dbReference type="EMBL" id="SLWF01000018">
    <property type="protein sequence ID" value="TCN82610.1"/>
    <property type="molecule type" value="Genomic_DNA"/>
</dbReference>
<feature type="domain" description="DUF4097" evidence="2">
    <location>
        <begin position="39"/>
        <end position="312"/>
    </location>
</feature>